<feature type="compositionally biased region" description="Basic and acidic residues" evidence="1">
    <location>
        <begin position="819"/>
        <end position="838"/>
    </location>
</feature>
<feature type="region of interest" description="Disordered" evidence="1">
    <location>
        <begin position="356"/>
        <end position="403"/>
    </location>
</feature>
<dbReference type="InterPro" id="IPR032770">
    <property type="entry name" value="DUF4537"/>
</dbReference>
<keyword evidence="3" id="KW-1185">Reference proteome</keyword>
<feature type="region of interest" description="Disordered" evidence="1">
    <location>
        <begin position="643"/>
        <end position="899"/>
    </location>
</feature>
<evidence type="ECO:0000313" key="3">
    <source>
        <dbReference type="Proteomes" id="UP000095280"/>
    </source>
</evidence>
<evidence type="ECO:0000256" key="1">
    <source>
        <dbReference type="SAM" id="MobiDB-lite"/>
    </source>
</evidence>
<feature type="compositionally biased region" description="Low complexity" evidence="1">
    <location>
        <begin position="765"/>
        <end position="783"/>
    </location>
</feature>
<dbReference type="PANTHER" id="PTHR46785">
    <property type="entry name" value="VON WILLEBRAND FACTOR A DOMAIN-CONTAINING PROTEIN 3B"/>
    <property type="match status" value="1"/>
</dbReference>
<proteinExistence type="predicted"/>
<feature type="compositionally biased region" description="Basic and acidic residues" evidence="1">
    <location>
        <begin position="754"/>
        <end position="764"/>
    </location>
</feature>
<protein>
    <submittedName>
        <fullName evidence="4">DUF4537 domain-containing protein</fullName>
    </submittedName>
</protein>
<accession>A0A1I8H068</accession>
<sequence length="1070" mass="120292">MVSHRARSRRFACSMAWRQPASSLLALELSGSSSSTARKSSLASYSLPKPMLARARLYSALTFLASSFCSTESHCLMALLNLRSFSQEDLLAFPVELGVLDFVYVEKVRIVLQIVEHALVMIERLLVAAFGKVVRALVFGQLHFVHNRVGFRHAKLVEIDAVRIGRLDDYPSLLARYHPLAGLLHTLRDALLVTHAEFECQNSTVKKVATMSAFDRHAKLGADGPGTTFLSLLSTNSNGCRPGSRHGYVVYGNSVLVTRNVIFVAAAHSLHCLHDAAVSTLTNVHGKVRHAEGYRWRLRCLLAATVVGLVALLRSVHSEDIRLLREEYELGKGYLDRVAALRDECHRLAWKRETAADSPEVAVARSTPRCLDRPQSAPNRVQKKTPRSARQTTGKRGGAKVQPPAQPLLAINADRSEDWVLPETREMLARQRERDALRQQEHQRQQHRQRNKEMLREENMSSKQWLKRHGLAAQRMTILDALSPTIVQHRPKYVPILNRMVLARVFDDIMPIAYASPRNRQSIQLVNPAAVDLKAYKAKLRKLIEKYNKRLDSLILSSLTKEQLDELSKQCDGEERPDFDSNKAAFYKALEQARWPVSESDVFLLEKEVEKARLYLQQADDLQRVSSGKETPESTREILSEIQRSQDDHQGSYEVSARPDGDADKSGKEKNSKKRSKKREPSPVESKRDSERDSKRDSRRDSLRSGSERIGRSQANSDKVSDKRADYRSRSPSRSPNRSPNNSPVHSTGFGELVDERELSHDSSKVNSSSLSSAAEAAEPTEAFNNKESTVSATQTKRAEEKPEQETAVSVDQSSQQEALKESEQADDSDRASSHLSKESAVSCRPPKMPQKQQQKQQQKLGKQKSKPKQSKKNPKTAAAPGNSASEAQQREAERRALDSLRGQRVIARNEEDGLYYAGLVECCPDMRTARIRYDELPKSDSLVPTRFCIPICGALSYPILRTNDTVLAQVRNLKNRVVCFAPARVLVPPKDESRGQKFYCVRLYNGKKCECTRSSLIKIGETRYTFLTRALLSKGRGEDSTAQGDEGDDHQRRQREPSNERDGEQETEP</sequence>
<reference evidence="4" key="1">
    <citation type="submission" date="2016-11" db="UniProtKB">
        <authorList>
            <consortium name="WormBaseParasite"/>
        </authorList>
    </citation>
    <scope>IDENTIFICATION</scope>
</reference>
<feature type="compositionally biased region" description="Polar residues" evidence="1">
    <location>
        <begin position="784"/>
        <end position="796"/>
    </location>
</feature>
<feature type="compositionally biased region" description="Basic and acidic residues" evidence="1">
    <location>
        <begin position="432"/>
        <end position="444"/>
    </location>
</feature>
<evidence type="ECO:0000313" key="4">
    <source>
        <dbReference type="WBParaSite" id="maker-uti_cns_0003834-snap-gene-0.2-mRNA-1"/>
    </source>
</evidence>
<feature type="region of interest" description="Disordered" evidence="1">
    <location>
        <begin position="432"/>
        <end position="462"/>
    </location>
</feature>
<feature type="compositionally biased region" description="Low complexity" evidence="1">
    <location>
        <begin position="850"/>
        <end position="861"/>
    </location>
</feature>
<feature type="compositionally biased region" description="Basic and acidic residues" evidence="1">
    <location>
        <begin position="679"/>
        <end position="711"/>
    </location>
</feature>
<feature type="compositionally biased region" description="Basic and acidic residues" evidence="1">
    <location>
        <begin position="889"/>
        <end position="899"/>
    </location>
</feature>
<feature type="compositionally biased region" description="Basic and acidic residues" evidence="1">
    <location>
        <begin position="643"/>
        <end position="670"/>
    </location>
</feature>
<dbReference type="Proteomes" id="UP000095280">
    <property type="component" value="Unplaced"/>
</dbReference>
<feature type="compositionally biased region" description="Basic and acidic residues" evidence="1">
    <location>
        <begin position="719"/>
        <end position="729"/>
    </location>
</feature>
<feature type="domain" description="DUF4537" evidence="2">
    <location>
        <begin position="903"/>
        <end position="1028"/>
    </location>
</feature>
<feature type="compositionally biased region" description="Basic and acidic residues" evidence="1">
    <location>
        <begin position="451"/>
        <end position="460"/>
    </location>
</feature>
<dbReference type="AlphaFoldDB" id="A0A1I8H068"/>
<dbReference type="PANTHER" id="PTHR46785:SF1">
    <property type="entry name" value="VON WILLEBRAND FACTOR A DOMAIN-CONTAINING PROTEIN 3B"/>
    <property type="match status" value="1"/>
</dbReference>
<name>A0A1I8H068_9PLAT</name>
<organism evidence="3 4">
    <name type="scientific">Macrostomum lignano</name>
    <dbReference type="NCBI Taxonomy" id="282301"/>
    <lineage>
        <taxon>Eukaryota</taxon>
        <taxon>Metazoa</taxon>
        <taxon>Spiralia</taxon>
        <taxon>Lophotrochozoa</taxon>
        <taxon>Platyhelminthes</taxon>
        <taxon>Rhabditophora</taxon>
        <taxon>Macrostomorpha</taxon>
        <taxon>Macrostomida</taxon>
        <taxon>Macrostomidae</taxon>
        <taxon>Macrostomum</taxon>
    </lineage>
</organism>
<feature type="compositionally biased region" description="Basic and acidic residues" evidence="1">
    <location>
        <begin position="1050"/>
        <end position="1070"/>
    </location>
</feature>
<dbReference type="Pfam" id="PF15057">
    <property type="entry name" value="DUF4537"/>
    <property type="match status" value="1"/>
</dbReference>
<feature type="compositionally biased region" description="Basic residues" evidence="1">
    <location>
        <begin position="862"/>
        <end position="875"/>
    </location>
</feature>
<dbReference type="WBParaSite" id="maker-uti_cns_0003834-snap-gene-0.2-mRNA-1">
    <property type="protein sequence ID" value="maker-uti_cns_0003834-snap-gene-0.2-mRNA-1"/>
    <property type="gene ID" value="maker-uti_cns_0003834-snap-gene-0.2"/>
</dbReference>
<evidence type="ECO:0000259" key="2">
    <source>
        <dbReference type="Pfam" id="PF15057"/>
    </source>
</evidence>
<feature type="compositionally biased region" description="Polar residues" evidence="1">
    <location>
        <begin position="807"/>
        <end position="818"/>
    </location>
</feature>
<feature type="compositionally biased region" description="Low complexity" evidence="1">
    <location>
        <begin position="730"/>
        <end position="744"/>
    </location>
</feature>
<feature type="region of interest" description="Disordered" evidence="1">
    <location>
        <begin position="1035"/>
        <end position="1070"/>
    </location>
</feature>